<evidence type="ECO:0000313" key="3">
    <source>
        <dbReference type="Proteomes" id="UP000277204"/>
    </source>
</evidence>
<organism evidence="2 3">
    <name type="scientific">Schistosoma margrebowiei</name>
    <dbReference type="NCBI Taxonomy" id="48269"/>
    <lineage>
        <taxon>Eukaryota</taxon>
        <taxon>Metazoa</taxon>
        <taxon>Spiralia</taxon>
        <taxon>Lophotrochozoa</taxon>
        <taxon>Platyhelminthes</taxon>
        <taxon>Trematoda</taxon>
        <taxon>Digenea</taxon>
        <taxon>Strigeidida</taxon>
        <taxon>Schistosomatoidea</taxon>
        <taxon>Schistosomatidae</taxon>
        <taxon>Schistosoma</taxon>
    </lineage>
</organism>
<protein>
    <submittedName>
        <fullName evidence="2">Uncharacterized protein</fullName>
    </submittedName>
</protein>
<reference evidence="2 3" key="1">
    <citation type="submission" date="2018-11" db="EMBL/GenBank/DDBJ databases">
        <authorList>
            <consortium name="Pathogen Informatics"/>
        </authorList>
    </citation>
    <scope>NUCLEOTIDE SEQUENCE [LARGE SCALE GENOMIC DNA]</scope>
    <source>
        <strain evidence="2 3">Zambia</strain>
    </source>
</reference>
<feature type="compositionally biased region" description="Polar residues" evidence="1">
    <location>
        <begin position="18"/>
        <end position="45"/>
    </location>
</feature>
<dbReference type="AlphaFoldDB" id="A0A183LT23"/>
<gene>
    <name evidence="2" type="ORF">SMRZ_LOCUS6948</name>
</gene>
<feature type="compositionally biased region" description="Polar residues" evidence="1">
    <location>
        <begin position="57"/>
        <end position="66"/>
    </location>
</feature>
<sequence>MMGSNANEAVVHDPSSDPEMSNSKTCPVVGSNLTVPETCTDSEVSSSREEPLVVPGNMSNASNNSQEPDAVLFHADYPSGQLSTNEISKKFDDNVPRRFKL</sequence>
<name>A0A183LT23_9TREM</name>
<dbReference type="Proteomes" id="UP000277204">
    <property type="component" value="Unassembled WGS sequence"/>
</dbReference>
<evidence type="ECO:0000256" key="1">
    <source>
        <dbReference type="SAM" id="MobiDB-lite"/>
    </source>
</evidence>
<evidence type="ECO:0000313" key="2">
    <source>
        <dbReference type="EMBL" id="VDO73910.1"/>
    </source>
</evidence>
<proteinExistence type="predicted"/>
<dbReference type="EMBL" id="UZAI01002697">
    <property type="protein sequence ID" value="VDO73910.1"/>
    <property type="molecule type" value="Genomic_DNA"/>
</dbReference>
<keyword evidence="3" id="KW-1185">Reference proteome</keyword>
<feature type="region of interest" description="Disordered" evidence="1">
    <location>
        <begin position="1"/>
        <end position="66"/>
    </location>
</feature>
<accession>A0A183LT23</accession>